<comment type="caution">
    <text evidence="1">The sequence shown here is derived from an EMBL/GenBank/DDBJ whole genome shotgun (WGS) entry which is preliminary data.</text>
</comment>
<evidence type="ECO:0000313" key="1">
    <source>
        <dbReference type="EMBL" id="MBO0453179.1"/>
    </source>
</evidence>
<reference evidence="1 2" key="1">
    <citation type="submission" date="2021-03" db="EMBL/GenBank/DDBJ databases">
        <title>Enterococcal diversity collection.</title>
        <authorList>
            <person name="Gilmore M.S."/>
            <person name="Schwartzman J."/>
            <person name="Van Tyne D."/>
            <person name="Martin M."/>
            <person name="Earl A.M."/>
            <person name="Manson A.L."/>
            <person name="Straub T."/>
            <person name="Salamzade R."/>
            <person name="Saavedra J."/>
            <person name="Lebreton F."/>
            <person name="Prichula J."/>
            <person name="Schaufler K."/>
            <person name="Gaca A."/>
            <person name="Sgardioli B."/>
            <person name="Wagenaar J."/>
            <person name="Strong T."/>
        </authorList>
    </citation>
    <scope>NUCLEOTIDE SEQUENCE [LARGE SCALE GENOMIC DNA]</scope>
    <source>
        <strain evidence="1 2">MJM16</strain>
    </source>
</reference>
<dbReference type="EMBL" id="JAFLVR010000030">
    <property type="protein sequence ID" value="MBO0453179.1"/>
    <property type="molecule type" value="Genomic_DNA"/>
</dbReference>
<name>A0ABS3HJS0_9ENTE</name>
<evidence type="ECO:0000313" key="2">
    <source>
        <dbReference type="Proteomes" id="UP000664495"/>
    </source>
</evidence>
<proteinExistence type="predicted"/>
<dbReference type="RefSeq" id="WP_207108948.1">
    <property type="nucleotide sequence ID" value="NZ_JAFLVR010000030.1"/>
</dbReference>
<accession>A0ABS3HJS0</accession>
<evidence type="ECO:0008006" key="3">
    <source>
        <dbReference type="Google" id="ProtNLM"/>
    </source>
</evidence>
<organism evidence="1 2">
    <name type="scientific">Candidatus Enterococcus murrayae</name>
    <dbReference type="NCBI Taxonomy" id="2815321"/>
    <lineage>
        <taxon>Bacteria</taxon>
        <taxon>Bacillati</taxon>
        <taxon>Bacillota</taxon>
        <taxon>Bacilli</taxon>
        <taxon>Lactobacillales</taxon>
        <taxon>Enterococcaceae</taxon>
        <taxon>Enterococcus</taxon>
    </lineage>
</organism>
<protein>
    <recommendedName>
        <fullName evidence="3">DUF4253 domain-containing protein</fullName>
    </recommendedName>
</protein>
<gene>
    <name evidence="1" type="ORF">JZO85_12915</name>
</gene>
<dbReference type="Proteomes" id="UP000664495">
    <property type="component" value="Unassembled WGS sequence"/>
</dbReference>
<keyword evidence="2" id="KW-1185">Reference proteome</keyword>
<sequence>MLNHKFYKYDENFQIQFVQEDDFIRISHSLIQELSNCLSKHIFTEYNSEEKIYGLNGSDTLLGKEDILYLQKCLVSNSSNAPEYMKFMSFLEECLSSGNQVLHVDGSPSTGGLIHDFILCKELPEDLNPRKYKSISIKIQDQFIEENYDVFKNVKMYWNNMYTIDQGFSYYGITIITPDIARNLLETVGTYLDGNKAEQAEYFIGSEWDTLKQILETSISEGKLVIHFGI</sequence>